<dbReference type="GO" id="GO:0005975">
    <property type="term" value="P:carbohydrate metabolic process"/>
    <property type="evidence" value="ECO:0007669"/>
    <property type="project" value="InterPro"/>
</dbReference>
<evidence type="ECO:0000313" key="10">
    <source>
        <dbReference type="Proteomes" id="UP001153328"/>
    </source>
</evidence>
<dbReference type="Pfam" id="PF00069">
    <property type="entry name" value="Pkinase"/>
    <property type="match status" value="1"/>
</dbReference>
<evidence type="ECO:0000259" key="8">
    <source>
        <dbReference type="PROSITE" id="PS50011"/>
    </source>
</evidence>
<dbReference type="Proteomes" id="UP001153328">
    <property type="component" value="Unassembled WGS sequence"/>
</dbReference>
<evidence type="ECO:0000256" key="4">
    <source>
        <dbReference type="ARBA" id="ARBA00022741"/>
    </source>
</evidence>
<dbReference type="InterPro" id="IPR007822">
    <property type="entry name" value="LANC-like"/>
</dbReference>
<dbReference type="InterPro" id="IPR057929">
    <property type="entry name" value="RamC_N"/>
</dbReference>
<dbReference type="InterPro" id="IPR012341">
    <property type="entry name" value="6hp_glycosidase-like_sf"/>
</dbReference>
<gene>
    <name evidence="9" type="primary">ramC</name>
    <name evidence="9" type="ORF">SBRY_20581</name>
</gene>
<dbReference type="PANTHER" id="PTHR43289">
    <property type="entry name" value="MITOGEN-ACTIVATED PROTEIN KINASE KINASE KINASE 20-RELATED"/>
    <property type="match status" value="1"/>
</dbReference>
<dbReference type="EC" id="2.7.11.1" evidence="1"/>
<dbReference type="InterPro" id="IPR053524">
    <property type="entry name" value="Aerial_hyphae_peptide-synth"/>
</dbReference>
<dbReference type="SUPFAM" id="SSF158745">
    <property type="entry name" value="LanC-like"/>
    <property type="match status" value="1"/>
</dbReference>
<keyword evidence="2" id="KW-0723">Serine/threonine-protein kinase</keyword>
<dbReference type="PROSITE" id="PS50011">
    <property type="entry name" value="PROTEIN_KINASE_DOM"/>
    <property type="match status" value="1"/>
</dbReference>
<keyword evidence="10" id="KW-1185">Reference proteome</keyword>
<dbReference type="RefSeq" id="WP_205042645.1">
    <property type="nucleotide sequence ID" value="NZ_CAJVAX010000012.1"/>
</dbReference>
<name>A0A9W4GZ70_9ACTN</name>
<dbReference type="EMBL" id="CAJVAX010000012">
    <property type="protein sequence ID" value="CAG7629599.1"/>
    <property type="molecule type" value="Genomic_DNA"/>
</dbReference>
<dbReference type="CDD" id="cd04791">
    <property type="entry name" value="LanC_SerThrkinase"/>
    <property type="match status" value="1"/>
</dbReference>
<protein>
    <recommendedName>
        <fullName evidence="1">non-specific serine/threonine protein kinase</fullName>
        <ecNumber evidence="1">2.7.11.1</ecNumber>
    </recommendedName>
</protein>
<dbReference type="NCBIfam" id="NF038151">
    <property type="entry name" value="lanthi_synth_III"/>
    <property type="match status" value="1"/>
</dbReference>
<feature type="region of interest" description="Disordered" evidence="7">
    <location>
        <begin position="25"/>
        <end position="48"/>
    </location>
</feature>
<sequence>MDNRYEIFCLADRYFYESLDRLPRAERDDSGSPSAPHPAPRVEDFGTARRDVPDGWRTVRVGDWLHLDPTSAQGAEDRPLQGWKVHASAGLGNADAVAAKVWDHCVPRRIPFKFVPSPQLLHLRNSKYAGRDTSGKFVTIYPRDETQLRAVLEELGELLDGEPGPYILTDLRWREGPLYVRYGAFAKRFCVGDHGTLVSAIEDAQGRLVPDSRAPAFHVPEWVTLPDFLHPHLQARNSTTVGELPYRIEKALHFSNGGGVYAGTDTRSGEKVVLKEGRPHAGLASDGADAVTRLERERDALQRLSGLGVAPEVRDWFTLGDHRFLVMEFLDGKPLNTFFGHRHPLLTPEPDPAEVAAYTRWALRVHAGVEEAVAAVHSRGVVFNDLHMYNIMVGEDGESVRLLDFEAAAADTDNVRQSVAHPGFMAPPDRRGTAVDHYALACLRLALFLPVTTLLAVDRHKAAHLAEVIAGQFPVPRAFLDEAVAEITRGLPAAPGARTTAAAVPQAAVPQAAVPAASYLPAATTDWPAARDAMAEAILASATPDRDDRLFPGDIAQFSDGGGLGLAHGAAGVLLALAEAGLPRYDDGEKWLLARAAAPPSGTPLGLYDGIAGTAYALDRLGHTERALELARLLLAEKWQQSSSDLSGGLAGIGLVLDHLARTTGESALQERALEAAGIVAARLAAAGTSRAGLMRGATGAALLFVRLYERIGAPALLGHAARALQLDLDRCVLTAAGGLDVDEGWRTMPYLGDGSAGIGMVLDDFLPLAWDAGDLDPAVAARFEQARAGIVRAATLRLYAQPGLLAGRAGTIAHLARTSTPGVPAGALAAQIDALGWYGMPYRGGLAFPGNQMMRLSMDLGTGTAGCLLALSAAHRGTAAGLPFLPPLTGGS</sequence>
<evidence type="ECO:0000256" key="1">
    <source>
        <dbReference type="ARBA" id="ARBA00012513"/>
    </source>
</evidence>
<dbReference type="SUPFAM" id="SSF56112">
    <property type="entry name" value="Protein kinase-like (PK-like)"/>
    <property type="match status" value="1"/>
</dbReference>
<dbReference type="AlphaFoldDB" id="A0A9W4GZ70"/>
<accession>A0A9W4GZ70</accession>
<evidence type="ECO:0000256" key="7">
    <source>
        <dbReference type="SAM" id="MobiDB-lite"/>
    </source>
</evidence>
<dbReference type="GO" id="GO:0005524">
    <property type="term" value="F:ATP binding"/>
    <property type="evidence" value="ECO:0007669"/>
    <property type="project" value="UniProtKB-KW"/>
</dbReference>
<feature type="domain" description="Protein kinase" evidence="8">
    <location>
        <begin position="246"/>
        <end position="514"/>
    </location>
</feature>
<keyword evidence="5" id="KW-0418">Kinase</keyword>
<dbReference type="InterPro" id="IPR011009">
    <property type="entry name" value="Kinase-like_dom_sf"/>
</dbReference>
<dbReference type="InterPro" id="IPR058053">
    <property type="entry name" value="RamC_C"/>
</dbReference>
<dbReference type="GO" id="GO:0031179">
    <property type="term" value="P:peptide modification"/>
    <property type="evidence" value="ECO:0007669"/>
    <property type="project" value="InterPro"/>
</dbReference>
<dbReference type="GO" id="GO:0004674">
    <property type="term" value="F:protein serine/threonine kinase activity"/>
    <property type="evidence" value="ECO:0007669"/>
    <property type="project" value="UniProtKB-KW"/>
</dbReference>
<evidence type="ECO:0000256" key="3">
    <source>
        <dbReference type="ARBA" id="ARBA00022679"/>
    </source>
</evidence>
<keyword evidence="3 9" id="KW-0808">Transferase</keyword>
<dbReference type="PANTHER" id="PTHR43289:SF6">
    <property type="entry name" value="SERINE_THREONINE-PROTEIN KINASE NEKL-3"/>
    <property type="match status" value="1"/>
</dbReference>
<dbReference type="Gene3D" id="1.10.510.10">
    <property type="entry name" value="Transferase(Phosphotransferase) domain 1"/>
    <property type="match status" value="1"/>
</dbReference>
<dbReference type="SMART" id="SM01260">
    <property type="entry name" value="LANC_like"/>
    <property type="match status" value="1"/>
</dbReference>
<dbReference type="Gene3D" id="1.50.10.10">
    <property type="match status" value="1"/>
</dbReference>
<evidence type="ECO:0000256" key="5">
    <source>
        <dbReference type="ARBA" id="ARBA00022777"/>
    </source>
</evidence>
<reference evidence="9" key="1">
    <citation type="submission" date="2021-06" db="EMBL/GenBank/DDBJ databases">
        <authorList>
            <person name="Arsene-Ploetze F."/>
        </authorList>
    </citation>
    <scope>NUCLEOTIDE SEQUENCE</scope>
    <source>
        <strain evidence="9">SBRY1</strain>
    </source>
</reference>
<dbReference type="SMART" id="SM00220">
    <property type="entry name" value="S_TKc"/>
    <property type="match status" value="1"/>
</dbReference>
<dbReference type="Pfam" id="PF25816">
    <property type="entry name" value="RamC_N"/>
    <property type="match status" value="1"/>
</dbReference>
<dbReference type="Pfam" id="PF05147">
    <property type="entry name" value="LANC_like"/>
    <property type="match status" value="1"/>
</dbReference>
<proteinExistence type="predicted"/>
<keyword evidence="4" id="KW-0547">Nucleotide-binding</keyword>
<evidence type="ECO:0000256" key="6">
    <source>
        <dbReference type="ARBA" id="ARBA00022840"/>
    </source>
</evidence>
<evidence type="ECO:0000313" key="9">
    <source>
        <dbReference type="EMBL" id="CAG7629599.1"/>
    </source>
</evidence>
<dbReference type="InterPro" id="IPR000719">
    <property type="entry name" value="Prot_kinase_dom"/>
</dbReference>
<organism evidence="9 10">
    <name type="scientific">Actinacidiphila bryophytorum</name>
    <dbReference type="NCBI Taxonomy" id="1436133"/>
    <lineage>
        <taxon>Bacteria</taxon>
        <taxon>Bacillati</taxon>
        <taxon>Actinomycetota</taxon>
        <taxon>Actinomycetes</taxon>
        <taxon>Kitasatosporales</taxon>
        <taxon>Streptomycetaceae</taxon>
        <taxon>Actinacidiphila</taxon>
    </lineage>
</organism>
<comment type="caution">
    <text evidence="9">The sequence shown here is derived from an EMBL/GenBank/DDBJ whole genome shotgun (WGS) entry which is preliminary data.</text>
</comment>
<keyword evidence="6" id="KW-0067">ATP-binding</keyword>
<evidence type="ECO:0000256" key="2">
    <source>
        <dbReference type="ARBA" id="ARBA00022527"/>
    </source>
</evidence>